<accession>A0ACB9K643</accession>
<keyword evidence="2" id="KW-1185">Reference proteome</keyword>
<reference evidence="1 2" key="2">
    <citation type="journal article" date="2022" name="Mol. Ecol. Resour.">
        <title>The genomes of chicory, endive, great burdock and yacon provide insights into Asteraceae paleo-polyploidization history and plant inulin production.</title>
        <authorList>
            <person name="Fan W."/>
            <person name="Wang S."/>
            <person name="Wang H."/>
            <person name="Wang A."/>
            <person name="Jiang F."/>
            <person name="Liu H."/>
            <person name="Zhao H."/>
            <person name="Xu D."/>
            <person name="Zhang Y."/>
        </authorList>
    </citation>
    <scope>NUCLEOTIDE SEQUENCE [LARGE SCALE GENOMIC DNA]</scope>
    <source>
        <strain evidence="2">cv. Yunnan</strain>
        <tissue evidence="1">Leaves</tissue>
    </source>
</reference>
<evidence type="ECO:0000313" key="1">
    <source>
        <dbReference type="EMBL" id="KAI3827713.1"/>
    </source>
</evidence>
<comment type="caution">
    <text evidence="1">The sequence shown here is derived from an EMBL/GenBank/DDBJ whole genome shotgun (WGS) entry which is preliminary data.</text>
</comment>
<reference evidence="2" key="1">
    <citation type="journal article" date="2022" name="Mol. Ecol. Resour.">
        <title>The genomes of chicory, endive, great burdock and yacon provide insights into Asteraceae palaeo-polyploidization history and plant inulin production.</title>
        <authorList>
            <person name="Fan W."/>
            <person name="Wang S."/>
            <person name="Wang H."/>
            <person name="Wang A."/>
            <person name="Jiang F."/>
            <person name="Liu H."/>
            <person name="Zhao H."/>
            <person name="Xu D."/>
            <person name="Zhang Y."/>
        </authorList>
    </citation>
    <scope>NUCLEOTIDE SEQUENCE [LARGE SCALE GENOMIC DNA]</scope>
    <source>
        <strain evidence="2">cv. Yunnan</strain>
    </source>
</reference>
<evidence type="ECO:0000313" key="2">
    <source>
        <dbReference type="Proteomes" id="UP001056120"/>
    </source>
</evidence>
<dbReference type="Proteomes" id="UP001056120">
    <property type="component" value="Linkage Group LG01"/>
</dbReference>
<organism evidence="1 2">
    <name type="scientific">Smallanthus sonchifolius</name>
    <dbReference type="NCBI Taxonomy" id="185202"/>
    <lineage>
        <taxon>Eukaryota</taxon>
        <taxon>Viridiplantae</taxon>
        <taxon>Streptophyta</taxon>
        <taxon>Embryophyta</taxon>
        <taxon>Tracheophyta</taxon>
        <taxon>Spermatophyta</taxon>
        <taxon>Magnoliopsida</taxon>
        <taxon>eudicotyledons</taxon>
        <taxon>Gunneridae</taxon>
        <taxon>Pentapetalae</taxon>
        <taxon>asterids</taxon>
        <taxon>campanulids</taxon>
        <taxon>Asterales</taxon>
        <taxon>Asteraceae</taxon>
        <taxon>Asteroideae</taxon>
        <taxon>Heliantheae alliance</taxon>
        <taxon>Millerieae</taxon>
        <taxon>Smallanthus</taxon>
    </lineage>
</organism>
<dbReference type="EMBL" id="CM042018">
    <property type="protein sequence ID" value="KAI3827713.1"/>
    <property type="molecule type" value="Genomic_DNA"/>
</dbReference>
<sequence length="123" mass="14206">MASSSRTSRINKFCKTCKVYGAYHDSRHCKIKKEFSPPSTVPKVPKSEPQEVGPNLLLHTFQIKTEYASKPEISVEELPPVTTEDPAFWFEVCSFYELSQDSDYTPFEDEFYQDEINAIQKNK</sequence>
<proteinExistence type="predicted"/>
<name>A0ACB9K643_9ASTR</name>
<protein>
    <submittedName>
        <fullName evidence="1">Uncharacterized protein</fullName>
    </submittedName>
</protein>
<gene>
    <name evidence="1" type="ORF">L1987_01796</name>
</gene>